<dbReference type="GO" id="GO:0051536">
    <property type="term" value="F:iron-sulfur cluster binding"/>
    <property type="evidence" value="ECO:0007669"/>
    <property type="project" value="UniProtKB-KW"/>
</dbReference>
<name>A0A9W7DQR7_9STRA</name>
<evidence type="ECO:0000259" key="10">
    <source>
        <dbReference type="Pfam" id="PF00724"/>
    </source>
</evidence>
<evidence type="ECO:0000313" key="13">
    <source>
        <dbReference type="Proteomes" id="UP001165082"/>
    </source>
</evidence>
<dbReference type="Gene3D" id="3.50.50.60">
    <property type="entry name" value="FAD/NAD(P)-binding domain"/>
    <property type="match status" value="1"/>
</dbReference>
<accession>A0A9W7DQR7</accession>
<dbReference type="GO" id="GO:0010181">
    <property type="term" value="F:FMN binding"/>
    <property type="evidence" value="ECO:0007669"/>
    <property type="project" value="InterPro"/>
</dbReference>
<dbReference type="AlphaFoldDB" id="A0A9W7DQR7"/>
<protein>
    <submittedName>
        <fullName evidence="12">Uncharacterized protein</fullName>
    </submittedName>
</protein>
<dbReference type="Pfam" id="PF00724">
    <property type="entry name" value="Oxidored_FMN"/>
    <property type="match status" value="1"/>
</dbReference>
<dbReference type="GO" id="GO:0016491">
    <property type="term" value="F:oxidoreductase activity"/>
    <property type="evidence" value="ECO:0007669"/>
    <property type="project" value="UniProtKB-KW"/>
</dbReference>
<dbReference type="InterPro" id="IPR036188">
    <property type="entry name" value="FAD/NAD-bd_sf"/>
</dbReference>
<dbReference type="InterPro" id="IPR023753">
    <property type="entry name" value="FAD/NAD-binding_dom"/>
</dbReference>
<evidence type="ECO:0000256" key="2">
    <source>
        <dbReference type="ARBA" id="ARBA00001966"/>
    </source>
</evidence>
<feature type="domain" description="NADH:flavin oxidoreductase/NADH oxidase N-terminal" evidence="10">
    <location>
        <begin position="17"/>
        <end position="349"/>
    </location>
</feature>
<dbReference type="PRINTS" id="PR00411">
    <property type="entry name" value="PNDRDTASEI"/>
</dbReference>
<dbReference type="OrthoDB" id="276546at2759"/>
<dbReference type="CDD" id="cd02930">
    <property type="entry name" value="DCR_FMN"/>
    <property type="match status" value="1"/>
</dbReference>
<keyword evidence="13" id="KW-1185">Reference proteome</keyword>
<dbReference type="Proteomes" id="UP001165082">
    <property type="component" value="Unassembled WGS sequence"/>
</dbReference>
<dbReference type="PANTHER" id="PTHR42917:SF2">
    <property type="entry name" value="2,4-DIENOYL-COA REDUCTASE [(2E)-ENOYL-COA-PRODUCING]"/>
    <property type="match status" value="1"/>
</dbReference>
<evidence type="ECO:0000256" key="5">
    <source>
        <dbReference type="ARBA" id="ARBA00022643"/>
    </source>
</evidence>
<keyword evidence="7" id="KW-0560">Oxidoreductase</keyword>
<evidence type="ECO:0000256" key="1">
    <source>
        <dbReference type="ARBA" id="ARBA00001917"/>
    </source>
</evidence>
<evidence type="ECO:0000256" key="6">
    <source>
        <dbReference type="ARBA" id="ARBA00022723"/>
    </source>
</evidence>
<comment type="caution">
    <text evidence="12">The sequence shown here is derived from an EMBL/GenBank/DDBJ whole genome shotgun (WGS) entry which is preliminary data.</text>
</comment>
<keyword evidence="8" id="KW-0408">Iron</keyword>
<dbReference type="SUPFAM" id="SSF51395">
    <property type="entry name" value="FMN-linked oxidoreductases"/>
    <property type="match status" value="1"/>
</dbReference>
<evidence type="ECO:0000256" key="8">
    <source>
        <dbReference type="ARBA" id="ARBA00023004"/>
    </source>
</evidence>
<comment type="cofactor">
    <cofactor evidence="1">
        <name>FMN</name>
        <dbReference type="ChEBI" id="CHEBI:58210"/>
    </cofactor>
</comment>
<keyword evidence="4" id="KW-0285">Flavoprotein</keyword>
<dbReference type="InterPro" id="IPR013785">
    <property type="entry name" value="Aldolase_TIM"/>
</dbReference>
<proteinExistence type="inferred from homology"/>
<dbReference type="Gene3D" id="3.40.50.720">
    <property type="entry name" value="NAD(P)-binding Rossmann-like Domain"/>
    <property type="match status" value="1"/>
</dbReference>
<dbReference type="PRINTS" id="PR00368">
    <property type="entry name" value="FADPNR"/>
</dbReference>
<evidence type="ECO:0000259" key="11">
    <source>
        <dbReference type="Pfam" id="PF07992"/>
    </source>
</evidence>
<evidence type="ECO:0000256" key="9">
    <source>
        <dbReference type="ARBA" id="ARBA00023014"/>
    </source>
</evidence>
<dbReference type="EMBL" id="BRXZ01003330">
    <property type="protein sequence ID" value="GMH52729.1"/>
    <property type="molecule type" value="Genomic_DNA"/>
</dbReference>
<evidence type="ECO:0000256" key="7">
    <source>
        <dbReference type="ARBA" id="ARBA00023002"/>
    </source>
</evidence>
<organism evidence="12 13">
    <name type="scientific">Triparma retinervis</name>
    <dbReference type="NCBI Taxonomy" id="2557542"/>
    <lineage>
        <taxon>Eukaryota</taxon>
        <taxon>Sar</taxon>
        <taxon>Stramenopiles</taxon>
        <taxon>Ochrophyta</taxon>
        <taxon>Bolidophyceae</taxon>
        <taxon>Parmales</taxon>
        <taxon>Triparmaceae</taxon>
        <taxon>Triparma</taxon>
    </lineage>
</organism>
<evidence type="ECO:0000313" key="12">
    <source>
        <dbReference type="EMBL" id="GMH52729.1"/>
    </source>
</evidence>
<feature type="domain" description="FAD/NAD(P)-binding" evidence="11">
    <location>
        <begin position="398"/>
        <end position="678"/>
    </location>
</feature>
<reference evidence="12" key="1">
    <citation type="submission" date="2022-07" db="EMBL/GenBank/DDBJ databases">
        <title>Genome analysis of Parmales, a sister group of diatoms, reveals the evolutionary specialization of diatoms from phago-mixotrophs to photoautotrophs.</title>
        <authorList>
            <person name="Ban H."/>
            <person name="Sato S."/>
            <person name="Yoshikawa S."/>
            <person name="Kazumasa Y."/>
            <person name="Nakamura Y."/>
            <person name="Ichinomiya M."/>
            <person name="Saitoh K."/>
            <person name="Sato N."/>
            <person name="Blanc-Mathieu R."/>
            <person name="Endo H."/>
            <person name="Kuwata A."/>
            <person name="Ogata H."/>
        </authorList>
    </citation>
    <scope>NUCLEOTIDE SEQUENCE</scope>
</reference>
<comment type="similarity">
    <text evidence="3">In the N-terminal section; belongs to the NADH:flavin oxidoreductase/NADH oxidase family.</text>
</comment>
<dbReference type="Pfam" id="PF07992">
    <property type="entry name" value="Pyr_redox_2"/>
    <property type="match status" value="1"/>
</dbReference>
<dbReference type="PANTHER" id="PTHR42917">
    <property type="entry name" value="2,4-DIENOYL-COA REDUCTASE"/>
    <property type="match status" value="1"/>
</dbReference>
<evidence type="ECO:0000256" key="4">
    <source>
        <dbReference type="ARBA" id="ARBA00022630"/>
    </source>
</evidence>
<keyword evidence="6" id="KW-0479">Metal-binding</keyword>
<dbReference type="GO" id="GO:0046872">
    <property type="term" value="F:metal ion binding"/>
    <property type="evidence" value="ECO:0007669"/>
    <property type="project" value="UniProtKB-KW"/>
</dbReference>
<dbReference type="InterPro" id="IPR001155">
    <property type="entry name" value="OxRdtase_FMN_N"/>
</dbReference>
<evidence type="ECO:0000256" key="3">
    <source>
        <dbReference type="ARBA" id="ARBA00011048"/>
    </source>
</evidence>
<comment type="cofactor">
    <cofactor evidence="2">
        <name>[4Fe-4S] cluster</name>
        <dbReference type="ChEBI" id="CHEBI:49883"/>
    </cofactor>
</comment>
<dbReference type="Gene3D" id="3.20.20.70">
    <property type="entry name" value="Aldolase class I"/>
    <property type="match status" value="1"/>
</dbReference>
<dbReference type="SUPFAM" id="SSF51905">
    <property type="entry name" value="FAD/NAD(P)-binding domain"/>
    <property type="match status" value="1"/>
</dbReference>
<sequence>MAAVRSSSKAGRKLFPKMFEPLDLGPAGVLKNRVLMGSMHSGLEKGSLMGGQVDLTNMGEFFAERARGGVGLIVTGGVAPNRAGWVSPFAAKLSNTSEMESHKVVTSKVHEAAPDAKIAMQILHSGRYGYHPLAVAPSAVKSPIGWFTPHALSSKEVSKTIADYAKCASLSKEAGYDGVEIMGSEGYLINQFLVERTNFRTDEWGGSYENRMRLPVEIVKAVREACGEDFIIIYRLSMLDLVEGGSNWEEIVALAQAIENAGATIINTGIGWHEARVPTIVTSVPRAAFSWVTEKMMSSVDIPLCTTNRINMPHVAEKILSDGQANMVSMARPFLADSQFVNKAEDGLVEEINTCIACNQACLDHTFKGMTASCLVNPRACHETDISILPVDPGRKERIAVVGAGPAGLAFSTTAAERGHDVTLFDMADEIGGQFNMAKQVPGKEEFHETIRYFGAMLKKWGVDVALGKKVGVEELKGFDKVIIATGVSPRTPPIPGVDHPKVLSYIDVLRHKVPVGKNVAVIGAGGIGFDVSEFLTFHGEMKTKADDVNVDEYLEEWGVDKKNETRSGMIEPKTHTAARNVTLLQRKHGKLGAGLGKTSGWVHRAQLKKADVAMIGGASYDKIDDEGLHITITDKKDKEKKTTQVLDVDNVILCAGQEPLREIEEPLKAAGVKVWRIGGAEEAGELDAKKAIDMGTRLAAKIEDAEEGEVLTMDIGTGAKVIEFFRDIRNKKAGINK</sequence>
<keyword evidence="5" id="KW-0288">FMN</keyword>
<dbReference type="InterPro" id="IPR051793">
    <property type="entry name" value="NADH:flavin_oxidoreductase"/>
</dbReference>
<keyword evidence="9" id="KW-0411">Iron-sulfur</keyword>
<gene>
    <name evidence="12" type="ORF">TrRE_jg8466</name>
</gene>